<comment type="caution">
    <text evidence="1">The sequence shown here is derived from an EMBL/GenBank/DDBJ whole genome shotgun (WGS) entry which is preliminary data.</text>
</comment>
<dbReference type="EMBL" id="CM047750">
    <property type="protein sequence ID" value="KAJ0007252.1"/>
    <property type="molecule type" value="Genomic_DNA"/>
</dbReference>
<proteinExistence type="predicted"/>
<reference evidence="2" key="1">
    <citation type="journal article" date="2023" name="G3 (Bethesda)">
        <title>Genome assembly and association tests identify interacting loci associated with vigor, precocity, and sex in interspecific pistachio rootstocks.</title>
        <authorList>
            <person name="Palmer W."/>
            <person name="Jacygrad E."/>
            <person name="Sagayaradj S."/>
            <person name="Cavanaugh K."/>
            <person name="Han R."/>
            <person name="Bertier L."/>
            <person name="Beede B."/>
            <person name="Kafkas S."/>
            <person name="Golino D."/>
            <person name="Preece J."/>
            <person name="Michelmore R."/>
        </authorList>
    </citation>
    <scope>NUCLEOTIDE SEQUENCE [LARGE SCALE GENOMIC DNA]</scope>
</reference>
<keyword evidence="2" id="KW-1185">Reference proteome</keyword>
<name>A0ACC0WYN1_9ROSI</name>
<organism evidence="1 2">
    <name type="scientific">Pistacia integerrima</name>
    <dbReference type="NCBI Taxonomy" id="434235"/>
    <lineage>
        <taxon>Eukaryota</taxon>
        <taxon>Viridiplantae</taxon>
        <taxon>Streptophyta</taxon>
        <taxon>Embryophyta</taxon>
        <taxon>Tracheophyta</taxon>
        <taxon>Spermatophyta</taxon>
        <taxon>Magnoliopsida</taxon>
        <taxon>eudicotyledons</taxon>
        <taxon>Gunneridae</taxon>
        <taxon>Pentapetalae</taxon>
        <taxon>rosids</taxon>
        <taxon>malvids</taxon>
        <taxon>Sapindales</taxon>
        <taxon>Anacardiaceae</taxon>
        <taxon>Pistacia</taxon>
    </lineage>
</organism>
<dbReference type="Proteomes" id="UP001163603">
    <property type="component" value="Chromosome 15"/>
</dbReference>
<gene>
    <name evidence="1" type="ORF">Pint_28876</name>
</gene>
<protein>
    <submittedName>
        <fullName evidence="1">Uncharacterized protein</fullName>
    </submittedName>
</protein>
<evidence type="ECO:0000313" key="2">
    <source>
        <dbReference type="Proteomes" id="UP001163603"/>
    </source>
</evidence>
<evidence type="ECO:0000313" key="1">
    <source>
        <dbReference type="EMBL" id="KAJ0007252.1"/>
    </source>
</evidence>
<sequence length="329" mass="37721">MLCCNWSWMLTAARIGRGKGVSRNPYIFFSSFNSVDKENHNRQISAASPTEDCLIAASRLKGERRRRMLFYAYLLNYMEGSLRNRYDAMVTIEKLTIEFINLTEIFSSVIDRCLGYALGCNVKELCFKLGYIHIPDHAEGVIETIVAGCPLLEDLSVCYSRGFKSLKLFGLPKLNKVGVEDMSNLERLEMKAFNVQNVIFPVALRQTISPPFCGMRHFELITVVSPPSVAIKDIVDGLLWISPHAKTLAIKSLNRNRFCLEFEFSYKKEPIYEGEICECCKSVPISCWRQCIEKVEIKYTSYKQIKGYVFEGEEIWEMMDCLTGFTICR</sequence>
<accession>A0ACC0WYN1</accession>